<feature type="binding site" evidence="6">
    <location>
        <position position="237"/>
    </location>
    <ligand>
        <name>Mg(2+)</name>
        <dbReference type="ChEBI" id="CHEBI:18420"/>
        <label>1</label>
        <note>catalytic</note>
    </ligand>
</feature>
<name>A0A9W8ASC3_9FUNG</name>
<proteinExistence type="inferred from homology"/>
<evidence type="ECO:0000256" key="2">
    <source>
        <dbReference type="ARBA" id="ARBA00001946"/>
    </source>
</evidence>
<dbReference type="Gene3D" id="3.40.190.80">
    <property type="match status" value="1"/>
</dbReference>
<dbReference type="GO" id="GO:0007165">
    <property type="term" value="P:signal transduction"/>
    <property type="evidence" value="ECO:0007669"/>
    <property type="project" value="TreeGrafter"/>
</dbReference>
<feature type="binding site" evidence="6">
    <location>
        <position position="76"/>
    </location>
    <ligand>
        <name>Mg(2+)</name>
        <dbReference type="ChEBI" id="CHEBI:18420"/>
        <label>1</label>
        <note>catalytic</note>
    </ligand>
</feature>
<comment type="pathway">
    <text evidence="7">Polyol metabolism; myo-inositol biosynthesis; myo-inositol from D-glucose 6-phosphate: step 2/2.</text>
</comment>
<dbReference type="InterPro" id="IPR000760">
    <property type="entry name" value="Inositol_monophosphatase-like"/>
</dbReference>
<gene>
    <name evidence="8" type="ORF">IWQ62_001442</name>
</gene>
<dbReference type="GO" id="GO:0006020">
    <property type="term" value="P:inositol metabolic process"/>
    <property type="evidence" value="ECO:0007669"/>
    <property type="project" value="TreeGrafter"/>
</dbReference>
<feature type="binding site" evidence="6">
    <location>
        <position position="98"/>
    </location>
    <ligand>
        <name>Mg(2+)</name>
        <dbReference type="ChEBI" id="CHEBI:18420"/>
        <label>1</label>
        <note>catalytic</note>
    </ligand>
</feature>
<dbReference type="AlphaFoldDB" id="A0A9W8ASC3"/>
<dbReference type="EMBL" id="JANBPY010000229">
    <property type="protein sequence ID" value="KAJ1968117.1"/>
    <property type="molecule type" value="Genomic_DNA"/>
</dbReference>
<dbReference type="Proteomes" id="UP001150925">
    <property type="component" value="Unassembled WGS sequence"/>
</dbReference>
<evidence type="ECO:0000313" key="9">
    <source>
        <dbReference type="Proteomes" id="UP001150925"/>
    </source>
</evidence>
<comment type="caution">
    <text evidence="8">The sequence shown here is derived from an EMBL/GenBank/DDBJ whole genome shotgun (WGS) entry which is preliminary data.</text>
</comment>
<evidence type="ECO:0000256" key="6">
    <source>
        <dbReference type="PIRSR" id="PIRSR600760-2"/>
    </source>
</evidence>
<dbReference type="CDD" id="cd01639">
    <property type="entry name" value="IMPase"/>
    <property type="match status" value="1"/>
</dbReference>
<keyword evidence="4 6" id="KW-0479">Metal-binding</keyword>
<dbReference type="SUPFAM" id="SSF56655">
    <property type="entry name" value="Carbohydrate phosphatase"/>
    <property type="match status" value="1"/>
</dbReference>
<dbReference type="FunFam" id="3.30.540.10:FF:000004">
    <property type="entry name" value="Inositol-1-monophosphatase"/>
    <property type="match status" value="1"/>
</dbReference>
<evidence type="ECO:0000256" key="5">
    <source>
        <dbReference type="ARBA" id="ARBA00022842"/>
    </source>
</evidence>
<dbReference type="GO" id="GO:0008934">
    <property type="term" value="F:inositol monophosphate 1-phosphatase activity"/>
    <property type="evidence" value="ECO:0007669"/>
    <property type="project" value="InterPro"/>
</dbReference>
<evidence type="ECO:0000313" key="8">
    <source>
        <dbReference type="EMBL" id="KAJ1968117.1"/>
    </source>
</evidence>
<comment type="catalytic activity">
    <reaction evidence="1 7">
        <text>a myo-inositol phosphate + H2O = myo-inositol + phosphate</text>
        <dbReference type="Rhea" id="RHEA:24056"/>
        <dbReference type="ChEBI" id="CHEBI:15377"/>
        <dbReference type="ChEBI" id="CHEBI:17268"/>
        <dbReference type="ChEBI" id="CHEBI:43474"/>
        <dbReference type="ChEBI" id="CHEBI:84139"/>
        <dbReference type="EC" id="3.1.3.25"/>
    </reaction>
</comment>
<evidence type="ECO:0000256" key="7">
    <source>
        <dbReference type="RuleBase" id="RU364068"/>
    </source>
</evidence>
<dbReference type="GO" id="GO:0046872">
    <property type="term" value="F:metal ion binding"/>
    <property type="evidence" value="ECO:0007669"/>
    <property type="project" value="UniProtKB-KW"/>
</dbReference>
<dbReference type="InterPro" id="IPR020550">
    <property type="entry name" value="Inositol_monophosphatase_CS"/>
</dbReference>
<dbReference type="EC" id="3.1.3.25" evidence="7"/>
<evidence type="ECO:0000256" key="3">
    <source>
        <dbReference type="ARBA" id="ARBA00009759"/>
    </source>
</evidence>
<organism evidence="8 9">
    <name type="scientific">Dispira parvispora</name>
    <dbReference type="NCBI Taxonomy" id="1520584"/>
    <lineage>
        <taxon>Eukaryota</taxon>
        <taxon>Fungi</taxon>
        <taxon>Fungi incertae sedis</taxon>
        <taxon>Zoopagomycota</taxon>
        <taxon>Kickxellomycotina</taxon>
        <taxon>Dimargaritomycetes</taxon>
        <taxon>Dimargaritales</taxon>
        <taxon>Dimargaritaceae</taxon>
        <taxon>Dispira</taxon>
    </lineage>
</organism>
<dbReference type="Pfam" id="PF00459">
    <property type="entry name" value="Inositol_P"/>
    <property type="match status" value="1"/>
</dbReference>
<keyword evidence="9" id="KW-1185">Reference proteome</keyword>
<sequence length="328" mass="35358">MAQQSEYQEVLTFAISLAQQGGEVIRQAFDGQGLALNARVKADNPSDLVTAVDEYVETLVFGKIKERFPTHCLIGEETASGQPWKLTTDPTWIVDPVDGTTNFAQGFPFVAISIAFAVDRELVVGVVYNPILDELYSACQGHGAWLNQTRRLPLPSGVPKPLPPLSQCLFGFEHGSDRTHSVLSSRLGSLARLLEKTENGGAQVRGMRCVGSGALDMCLVARGSLDLYWEIGSHLWDIAAGTVIVREAGGMVVNGQGAFANPQAGIPKEPVDELAFDLMGRKYLAIRAAGSDPSADPTLGRTSMRQLASDALQYLEDIQVTRDGDPEN</sequence>
<reference evidence="8" key="1">
    <citation type="submission" date="2022-07" db="EMBL/GenBank/DDBJ databases">
        <title>Phylogenomic reconstructions and comparative analyses of Kickxellomycotina fungi.</title>
        <authorList>
            <person name="Reynolds N.K."/>
            <person name="Stajich J.E."/>
            <person name="Barry K."/>
            <person name="Grigoriev I.V."/>
            <person name="Crous P."/>
            <person name="Smith M.E."/>
        </authorList>
    </citation>
    <scope>NUCLEOTIDE SEQUENCE</scope>
    <source>
        <strain evidence="8">RSA 1196</strain>
    </source>
</reference>
<dbReference type="PANTHER" id="PTHR20854:SF4">
    <property type="entry name" value="INOSITOL-1-MONOPHOSPHATASE-RELATED"/>
    <property type="match status" value="1"/>
</dbReference>
<protein>
    <recommendedName>
        <fullName evidence="7">Inositol-1-monophosphatase</fullName>
        <ecNumber evidence="7">3.1.3.25</ecNumber>
    </recommendedName>
</protein>
<keyword evidence="5 6" id="KW-0460">Magnesium</keyword>
<evidence type="ECO:0000256" key="1">
    <source>
        <dbReference type="ARBA" id="ARBA00001033"/>
    </source>
</evidence>
<dbReference type="OrthoDB" id="10254945at2759"/>
<comment type="cofactor">
    <cofactor evidence="2 6 7">
        <name>Mg(2+)</name>
        <dbReference type="ChEBI" id="CHEBI:18420"/>
    </cofactor>
</comment>
<evidence type="ECO:0000256" key="4">
    <source>
        <dbReference type="ARBA" id="ARBA00022723"/>
    </source>
</evidence>
<accession>A0A9W8ASC3</accession>
<feature type="binding site" evidence="6">
    <location>
        <position position="95"/>
    </location>
    <ligand>
        <name>Mg(2+)</name>
        <dbReference type="ChEBI" id="CHEBI:18420"/>
        <label>1</label>
        <note>catalytic</note>
    </ligand>
</feature>
<dbReference type="PRINTS" id="PR00377">
    <property type="entry name" value="IMPHPHTASES"/>
</dbReference>
<dbReference type="PANTHER" id="PTHR20854">
    <property type="entry name" value="INOSITOL MONOPHOSPHATASE"/>
    <property type="match status" value="1"/>
</dbReference>
<dbReference type="GO" id="GO:0046854">
    <property type="term" value="P:phosphatidylinositol phosphate biosynthetic process"/>
    <property type="evidence" value="ECO:0007669"/>
    <property type="project" value="InterPro"/>
</dbReference>
<dbReference type="InterPro" id="IPR033942">
    <property type="entry name" value="IMPase"/>
</dbReference>
<comment type="similarity">
    <text evidence="3 7">Belongs to the inositol monophosphatase superfamily.</text>
</comment>
<dbReference type="Gene3D" id="3.30.540.10">
    <property type="entry name" value="Fructose-1,6-Bisphosphatase, subunit A, domain 1"/>
    <property type="match status" value="1"/>
</dbReference>
<keyword evidence="7" id="KW-0378">Hydrolase</keyword>
<dbReference type="PROSITE" id="PS00630">
    <property type="entry name" value="IMP_2"/>
    <property type="match status" value="1"/>
</dbReference>